<dbReference type="OrthoDB" id="9794508at2"/>
<dbReference type="SUPFAM" id="SSF88946">
    <property type="entry name" value="Sigma2 domain of RNA polymerase sigma factors"/>
    <property type="match status" value="1"/>
</dbReference>
<dbReference type="AlphaFoldDB" id="A0A398CVX9"/>
<comment type="similarity">
    <text evidence="1 6">Belongs to the sigma-70 factor family. ECF subfamily.</text>
</comment>
<dbReference type="Gene3D" id="1.10.1740.10">
    <property type="match status" value="1"/>
</dbReference>
<evidence type="ECO:0000313" key="9">
    <source>
        <dbReference type="EMBL" id="RIE04688.1"/>
    </source>
</evidence>
<evidence type="ECO:0000313" key="10">
    <source>
        <dbReference type="Proteomes" id="UP000266340"/>
    </source>
</evidence>
<evidence type="ECO:0000259" key="7">
    <source>
        <dbReference type="Pfam" id="PF04542"/>
    </source>
</evidence>
<dbReference type="SUPFAM" id="SSF88659">
    <property type="entry name" value="Sigma3 and sigma4 domains of RNA polymerase sigma factors"/>
    <property type="match status" value="1"/>
</dbReference>
<feature type="domain" description="RNA polymerase sigma factor 70 region 4 type 2" evidence="8">
    <location>
        <begin position="128"/>
        <end position="174"/>
    </location>
</feature>
<keyword evidence="2 6" id="KW-0805">Transcription regulation</keyword>
<evidence type="ECO:0000256" key="4">
    <source>
        <dbReference type="ARBA" id="ARBA00023125"/>
    </source>
</evidence>
<dbReference type="InterPro" id="IPR013325">
    <property type="entry name" value="RNA_pol_sigma_r2"/>
</dbReference>
<dbReference type="PANTHER" id="PTHR43133">
    <property type="entry name" value="RNA POLYMERASE ECF-TYPE SIGMA FACTO"/>
    <property type="match status" value="1"/>
</dbReference>
<dbReference type="InterPro" id="IPR000838">
    <property type="entry name" value="RNA_pol_sigma70_ECF_CS"/>
</dbReference>
<dbReference type="PANTHER" id="PTHR43133:SF46">
    <property type="entry name" value="RNA POLYMERASE SIGMA-70 FACTOR ECF SUBFAMILY"/>
    <property type="match status" value="1"/>
</dbReference>
<dbReference type="InterPro" id="IPR036388">
    <property type="entry name" value="WH-like_DNA-bd_sf"/>
</dbReference>
<evidence type="ECO:0000256" key="1">
    <source>
        <dbReference type="ARBA" id="ARBA00010641"/>
    </source>
</evidence>
<sequence>MNPEVKLDYMKHMSESDDAGALLNELMTAYGKDVWNYAYSITRKWDMADDIAQEVFIKVFRNMHAFRRDASVKTWLLTITRNTAIDFKRSAFLRKVTLSDWFEERGERHSSEQEVMEQLAVNDMWKQVLLLPPKYREAIILFAHHQLSMKEMADILGVTEGTVKSRLFHARQKLAKMKERNIDGTD</sequence>
<dbReference type="GO" id="GO:0006950">
    <property type="term" value="P:response to stress"/>
    <property type="evidence" value="ECO:0007669"/>
    <property type="project" value="UniProtKB-ARBA"/>
</dbReference>
<evidence type="ECO:0000256" key="6">
    <source>
        <dbReference type="RuleBase" id="RU000716"/>
    </source>
</evidence>
<dbReference type="Gene3D" id="1.10.10.10">
    <property type="entry name" value="Winged helix-like DNA-binding domain superfamily/Winged helix DNA-binding domain"/>
    <property type="match status" value="1"/>
</dbReference>
<keyword evidence="4 6" id="KW-0238">DNA-binding</keyword>
<dbReference type="Pfam" id="PF08281">
    <property type="entry name" value="Sigma70_r4_2"/>
    <property type="match status" value="1"/>
</dbReference>
<dbReference type="RefSeq" id="WP_119147887.1">
    <property type="nucleotide sequence ID" value="NZ_JBHSOV010000005.1"/>
</dbReference>
<dbReference type="InterPro" id="IPR014284">
    <property type="entry name" value="RNA_pol_sigma-70_dom"/>
</dbReference>
<keyword evidence="3 6" id="KW-0731">Sigma factor</keyword>
<evidence type="ECO:0000256" key="2">
    <source>
        <dbReference type="ARBA" id="ARBA00023015"/>
    </source>
</evidence>
<dbReference type="CDD" id="cd06171">
    <property type="entry name" value="Sigma70_r4"/>
    <property type="match status" value="1"/>
</dbReference>
<organism evidence="9 10">
    <name type="scientific">Cohnella faecalis</name>
    <dbReference type="NCBI Taxonomy" id="2315694"/>
    <lineage>
        <taxon>Bacteria</taxon>
        <taxon>Bacillati</taxon>
        <taxon>Bacillota</taxon>
        <taxon>Bacilli</taxon>
        <taxon>Bacillales</taxon>
        <taxon>Paenibacillaceae</taxon>
        <taxon>Cohnella</taxon>
    </lineage>
</organism>
<protein>
    <recommendedName>
        <fullName evidence="6">RNA polymerase sigma factor</fullName>
    </recommendedName>
</protein>
<name>A0A398CVX9_9BACL</name>
<dbReference type="Proteomes" id="UP000266340">
    <property type="component" value="Unassembled WGS sequence"/>
</dbReference>
<dbReference type="InterPro" id="IPR007627">
    <property type="entry name" value="RNA_pol_sigma70_r2"/>
</dbReference>
<evidence type="ECO:0000256" key="5">
    <source>
        <dbReference type="ARBA" id="ARBA00023163"/>
    </source>
</evidence>
<proteinExistence type="inferred from homology"/>
<evidence type="ECO:0000256" key="3">
    <source>
        <dbReference type="ARBA" id="ARBA00023082"/>
    </source>
</evidence>
<evidence type="ECO:0000259" key="8">
    <source>
        <dbReference type="Pfam" id="PF08281"/>
    </source>
</evidence>
<gene>
    <name evidence="9" type="ORF">D3H35_04165</name>
</gene>
<dbReference type="Pfam" id="PF04542">
    <property type="entry name" value="Sigma70_r2"/>
    <property type="match status" value="1"/>
</dbReference>
<dbReference type="InterPro" id="IPR013324">
    <property type="entry name" value="RNA_pol_sigma_r3/r4-like"/>
</dbReference>
<feature type="domain" description="RNA polymerase sigma-70 region 2" evidence="7">
    <location>
        <begin position="26"/>
        <end position="90"/>
    </location>
</feature>
<dbReference type="GO" id="GO:0016987">
    <property type="term" value="F:sigma factor activity"/>
    <property type="evidence" value="ECO:0007669"/>
    <property type="project" value="UniProtKB-KW"/>
</dbReference>
<dbReference type="InterPro" id="IPR013249">
    <property type="entry name" value="RNA_pol_sigma70_r4_t2"/>
</dbReference>
<dbReference type="InterPro" id="IPR039425">
    <property type="entry name" value="RNA_pol_sigma-70-like"/>
</dbReference>
<dbReference type="NCBIfam" id="TIGR02937">
    <property type="entry name" value="sigma70-ECF"/>
    <property type="match status" value="1"/>
</dbReference>
<comment type="caution">
    <text evidence="9">The sequence shown here is derived from an EMBL/GenBank/DDBJ whole genome shotgun (WGS) entry which is preliminary data.</text>
</comment>
<dbReference type="PROSITE" id="PS01063">
    <property type="entry name" value="SIGMA70_ECF"/>
    <property type="match status" value="1"/>
</dbReference>
<accession>A0A398CVX9</accession>
<dbReference type="GO" id="GO:0003677">
    <property type="term" value="F:DNA binding"/>
    <property type="evidence" value="ECO:0007669"/>
    <property type="project" value="UniProtKB-KW"/>
</dbReference>
<keyword evidence="5 6" id="KW-0804">Transcription</keyword>
<dbReference type="EMBL" id="QXJM01000023">
    <property type="protein sequence ID" value="RIE04688.1"/>
    <property type="molecule type" value="Genomic_DNA"/>
</dbReference>
<reference evidence="9 10" key="1">
    <citation type="submission" date="2018-09" db="EMBL/GenBank/DDBJ databases">
        <title>Cohnella cavernae sp. nov., isolated from a karst cave.</title>
        <authorList>
            <person name="Zhu H."/>
        </authorList>
    </citation>
    <scope>NUCLEOTIDE SEQUENCE [LARGE SCALE GENOMIC DNA]</scope>
    <source>
        <strain evidence="9 10">K2E09-144</strain>
    </source>
</reference>
<dbReference type="GO" id="GO:0006352">
    <property type="term" value="P:DNA-templated transcription initiation"/>
    <property type="evidence" value="ECO:0007669"/>
    <property type="project" value="InterPro"/>
</dbReference>
<keyword evidence="10" id="KW-1185">Reference proteome</keyword>